<sequence>MAKIVITNMIMLEVGENLLVIDRIKRFKGIAFPGGKVESGESIYDSAIREFREETGLLLSNLQCKGFYYWEGEDDYKYFVYLYKAKEYSGILKTATNEGKVFWIEKDMLKNYTLAPHMEEYLQVFENDYSECFCTFKDGYIPHYR</sequence>
<dbReference type="GO" id="GO:0016787">
    <property type="term" value="F:hydrolase activity"/>
    <property type="evidence" value="ECO:0007669"/>
    <property type="project" value="UniProtKB-KW"/>
</dbReference>
<dbReference type="CDD" id="cd18875">
    <property type="entry name" value="NUDIX_Hydrolase"/>
    <property type="match status" value="1"/>
</dbReference>
<dbReference type="RefSeq" id="WP_069431998.1">
    <property type="nucleotide sequence ID" value="NZ_MEHA01000021.1"/>
</dbReference>
<accession>A0A1E3UC53</accession>
<evidence type="ECO:0000256" key="2">
    <source>
        <dbReference type="ARBA" id="ARBA00022801"/>
    </source>
</evidence>
<dbReference type="PANTHER" id="PTHR43046">
    <property type="entry name" value="GDP-MANNOSE MANNOSYL HYDROLASE"/>
    <property type="match status" value="1"/>
</dbReference>
<comment type="cofactor">
    <cofactor evidence="1">
        <name>Mg(2+)</name>
        <dbReference type="ChEBI" id="CHEBI:18420"/>
    </cofactor>
</comment>
<dbReference type="Pfam" id="PF00293">
    <property type="entry name" value="NUDIX"/>
    <property type="match status" value="1"/>
</dbReference>
<reference evidence="4 5" key="1">
    <citation type="submission" date="2016-08" db="EMBL/GenBank/DDBJ databases">
        <authorList>
            <person name="Seilhamer J.J."/>
        </authorList>
    </citation>
    <scope>NUCLEOTIDE SEQUENCE [LARGE SCALE GENOMIC DNA]</scope>
    <source>
        <strain evidence="4 5">NML150140-1</strain>
    </source>
</reference>
<organism evidence="4 5">
    <name type="scientific">Eisenbergiella tayi</name>
    <dbReference type="NCBI Taxonomy" id="1432052"/>
    <lineage>
        <taxon>Bacteria</taxon>
        <taxon>Bacillati</taxon>
        <taxon>Bacillota</taxon>
        <taxon>Clostridia</taxon>
        <taxon>Lachnospirales</taxon>
        <taxon>Lachnospiraceae</taxon>
        <taxon>Eisenbergiella</taxon>
    </lineage>
</organism>
<evidence type="ECO:0000313" key="5">
    <source>
        <dbReference type="Proteomes" id="UP000094271"/>
    </source>
</evidence>
<gene>
    <name evidence="4" type="ORF">BEI59_23405</name>
</gene>
<evidence type="ECO:0000256" key="1">
    <source>
        <dbReference type="ARBA" id="ARBA00001946"/>
    </source>
</evidence>
<evidence type="ECO:0000259" key="3">
    <source>
        <dbReference type="PROSITE" id="PS51462"/>
    </source>
</evidence>
<dbReference type="PROSITE" id="PS51462">
    <property type="entry name" value="NUDIX"/>
    <property type="match status" value="1"/>
</dbReference>
<keyword evidence="2" id="KW-0378">Hydrolase</keyword>
<proteinExistence type="predicted"/>
<dbReference type="Proteomes" id="UP000094271">
    <property type="component" value="Unassembled WGS sequence"/>
</dbReference>
<dbReference type="InterPro" id="IPR000086">
    <property type="entry name" value="NUDIX_hydrolase_dom"/>
</dbReference>
<dbReference type="PANTHER" id="PTHR43046:SF2">
    <property type="entry name" value="8-OXO-DGTP DIPHOSPHATASE-RELATED"/>
    <property type="match status" value="1"/>
</dbReference>
<dbReference type="InterPro" id="IPR015797">
    <property type="entry name" value="NUDIX_hydrolase-like_dom_sf"/>
</dbReference>
<dbReference type="OrthoDB" id="9788922at2"/>
<protein>
    <recommendedName>
        <fullName evidence="3">Nudix hydrolase domain-containing protein</fullName>
    </recommendedName>
</protein>
<comment type="caution">
    <text evidence="4">The sequence shown here is derived from an EMBL/GenBank/DDBJ whole genome shotgun (WGS) entry which is preliminary data.</text>
</comment>
<evidence type="ECO:0000313" key="4">
    <source>
        <dbReference type="EMBL" id="ODR46973.1"/>
    </source>
</evidence>
<name>A0A1E3UC53_9FIRM</name>
<dbReference type="EMBL" id="MEHA01000021">
    <property type="protein sequence ID" value="ODR46973.1"/>
    <property type="molecule type" value="Genomic_DNA"/>
</dbReference>
<dbReference type="Gene3D" id="3.90.79.10">
    <property type="entry name" value="Nucleoside Triphosphate Pyrophosphohydrolase"/>
    <property type="match status" value="1"/>
</dbReference>
<dbReference type="SUPFAM" id="SSF55811">
    <property type="entry name" value="Nudix"/>
    <property type="match status" value="1"/>
</dbReference>
<dbReference type="AlphaFoldDB" id="A0A1E3UC53"/>
<feature type="domain" description="Nudix hydrolase" evidence="3">
    <location>
        <begin position="1"/>
        <end position="126"/>
    </location>
</feature>